<dbReference type="Pfam" id="PF12840">
    <property type="entry name" value="HTH_20"/>
    <property type="match status" value="1"/>
</dbReference>
<protein>
    <submittedName>
        <fullName evidence="2">Helix-turn-helix domain-containing protein</fullName>
    </submittedName>
</protein>
<gene>
    <name evidence="2" type="ORF">ACFSDA_02855</name>
</gene>
<sequence>MPADPSALDLVLHPVRSRIVQQLGGRTRTTAQLREALPDVTQATLYRHVTALLDAGVVTVVEERRVRGATERTLALGDALAHVDQEGLRAMSTAQLASALRVFLADLAADADRALAADAPALRELWGFGRGPIHVDADDLAAIQEGFTALLAPYLEDGGEGKHRVSLATVLLPEPPEPPSAASTQD</sequence>
<evidence type="ECO:0000313" key="2">
    <source>
        <dbReference type="EMBL" id="MFD1834005.1"/>
    </source>
</evidence>
<dbReference type="RefSeq" id="WP_343903455.1">
    <property type="nucleotide sequence ID" value="NZ_BAAAIS010000002.1"/>
</dbReference>
<feature type="domain" description="HTH arsR-type" evidence="1">
    <location>
        <begin position="10"/>
        <end position="89"/>
    </location>
</feature>
<reference evidence="3" key="1">
    <citation type="journal article" date="2019" name="Int. J. Syst. Evol. Microbiol.">
        <title>The Global Catalogue of Microorganisms (GCM) 10K type strain sequencing project: providing services to taxonomists for standard genome sequencing and annotation.</title>
        <authorList>
            <consortium name="The Broad Institute Genomics Platform"/>
            <consortium name="The Broad Institute Genome Sequencing Center for Infectious Disease"/>
            <person name="Wu L."/>
            <person name="Ma J."/>
        </authorList>
    </citation>
    <scope>NUCLEOTIDE SEQUENCE [LARGE SCALE GENOMIC DNA]</scope>
    <source>
        <strain evidence="3">JCM 11650</strain>
    </source>
</reference>
<dbReference type="Gene3D" id="1.10.10.10">
    <property type="entry name" value="Winged helix-like DNA-binding domain superfamily/Winged helix DNA-binding domain"/>
    <property type="match status" value="1"/>
</dbReference>
<accession>A0ABW4PV61</accession>
<evidence type="ECO:0000259" key="1">
    <source>
        <dbReference type="SMART" id="SM00418"/>
    </source>
</evidence>
<dbReference type="InterPro" id="IPR036388">
    <property type="entry name" value="WH-like_DNA-bd_sf"/>
</dbReference>
<dbReference type="InterPro" id="IPR001845">
    <property type="entry name" value="HTH_ArsR_DNA-bd_dom"/>
</dbReference>
<dbReference type="SUPFAM" id="SSF46785">
    <property type="entry name" value="Winged helix' DNA-binding domain"/>
    <property type="match status" value="1"/>
</dbReference>
<comment type="caution">
    <text evidence="2">The sequence shown here is derived from an EMBL/GenBank/DDBJ whole genome shotgun (WGS) entry which is preliminary data.</text>
</comment>
<dbReference type="Gene3D" id="6.10.140.2180">
    <property type="match status" value="1"/>
</dbReference>
<proteinExistence type="predicted"/>
<keyword evidence="3" id="KW-1185">Reference proteome</keyword>
<organism evidence="2 3">
    <name type="scientific">Brachybacterium rhamnosum</name>
    <dbReference type="NCBI Taxonomy" id="173361"/>
    <lineage>
        <taxon>Bacteria</taxon>
        <taxon>Bacillati</taxon>
        <taxon>Actinomycetota</taxon>
        <taxon>Actinomycetes</taxon>
        <taxon>Micrococcales</taxon>
        <taxon>Dermabacteraceae</taxon>
        <taxon>Brachybacterium</taxon>
    </lineage>
</organism>
<evidence type="ECO:0000313" key="3">
    <source>
        <dbReference type="Proteomes" id="UP001597280"/>
    </source>
</evidence>
<dbReference type="InterPro" id="IPR036390">
    <property type="entry name" value="WH_DNA-bd_sf"/>
</dbReference>
<dbReference type="EMBL" id="JBHUFL010000002">
    <property type="protein sequence ID" value="MFD1834005.1"/>
    <property type="molecule type" value="Genomic_DNA"/>
</dbReference>
<name>A0ABW4PV61_9MICO</name>
<dbReference type="Proteomes" id="UP001597280">
    <property type="component" value="Unassembled WGS sequence"/>
</dbReference>
<dbReference type="SMART" id="SM00418">
    <property type="entry name" value="HTH_ARSR"/>
    <property type="match status" value="1"/>
</dbReference>